<proteinExistence type="predicted"/>
<evidence type="ECO:0000313" key="1">
    <source>
        <dbReference type="EMBL" id="BAL77023.1"/>
    </source>
</evidence>
<accession>A0AAI8MBG4</accession>
<dbReference type="EMBL" id="AP012279">
    <property type="protein sequence ID" value="BAL77023.1"/>
    <property type="molecule type" value="Genomic_DNA"/>
</dbReference>
<dbReference type="KEGG" id="brs:S23_38280"/>
<sequence>MAETIGILILSSVEAAGVSGAAAFGTTAIVGTLTVNTVIGAAALTAASIGLQYALSNPQVPKPENGAQPLKQAVPPRQRGYWINRLSGYYMLFLGAGGDSQDVLAFHSGPIEQALQLYLHDTPVSVSAGLGDGQYNTVVPPTGIYYTNVSVQVFYGSDTQTVYGPIINSSTTSGVVTSAFQGKGTAAIVLGCGHTSDPTQFTKMYPQGLPLPSVVAKCAPVFDPRDVTQSRADRSTWKASPNPVLQLMDYLTEPDGGMGEDFDVLFPPAALALWMAEADLCDELVGGRARYQSAGFHQFDNAPESVINKILATCDGWMAENGDGSMALTVGVYREPSDPPLTSGHVLGWSWQKGQADEDSVNQLDITFTNPALGYVTDQTAPVRNEVAIAAAGIVRPQQLDLSWVQDEDQSTMLGGRALLRVNPAITGTLVTTLYGLRYLGRRWIKLQLPEVNGLADCVVEIQDKGVVELLNGRVTFPFILVDPVALSALQ</sequence>
<dbReference type="RefSeq" id="WP_015686310.1">
    <property type="nucleotide sequence ID" value="NC_017082.1"/>
</dbReference>
<organism evidence="1 2">
    <name type="scientific">Bradyrhizobium cosmicum</name>
    <dbReference type="NCBI Taxonomy" id="1404864"/>
    <lineage>
        <taxon>Bacteria</taxon>
        <taxon>Pseudomonadati</taxon>
        <taxon>Pseudomonadota</taxon>
        <taxon>Alphaproteobacteria</taxon>
        <taxon>Hyphomicrobiales</taxon>
        <taxon>Nitrobacteraceae</taxon>
        <taxon>Bradyrhizobium</taxon>
    </lineage>
</organism>
<dbReference type="AlphaFoldDB" id="A0AAI8MBG4"/>
<dbReference type="Proteomes" id="UP000007886">
    <property type="component" value="Chromosome"/>
</dbReference>
<name>A0AAI8MBG4_9BRAD</name>
<evidence type="ECO:0000313" key="2">
    <source>
        <dbReference type="Proteomes" id="UP000007886"/>
    </source>
</evidence>
<gene>
    <name evidence="1" type="ORF">S23_38280</name>
</gene>
<evidence type="ECO:0008006" key="3">
    <source>
        <dbReference type="Google" id="ProtNLM"/>
    </source>
</evidence>
<protein>
    <recommendedName>
        <fullName evidence="3">Tip attachment protein J domain-containing protein</fullName>
    </recommendedName>
</protein>
<keyword evidence="2" id="KW-1185">Reference proteome</keyword>
<reference evidence="1 2" key="1">
    <citation type="journal article" date="2012" name="Microbes Environ.">
        <title>Complete genome sequence of Bradyrhizobium sp. S23321: insights into symbiosis evolution in soil oligotrophs.</title>
        <authorList>
            <person name="Okubo T."/>
            <person name="Tsukui T."/>
            <person name="Maita H."/>
            <person name="Okamoto S."/>
            <person name="Oshima K."/>
            <person name="Fujisawa T."/>
            <person name="Saito A."/>
            <person name="Futamata H."/>
            <person name="Hattori R."/>
            <person name="Shimomura Y."/>
            <person name="Haruta S."/>
            <person name="Morimoto S."/>
            <person name="Wang Y."/>
            <person name="Sakai Y."/>
            <person name="Hattori M."/>
            <person name="Aizawa S."/>
            <person name="Nagashima K.V.P."/>
            <person name="Masuda S."/>
            <person name="Hattori T."/>
            <person name="Yamashita A."/>
            <person name="Bao Z."/>
            <person name="Hayatsu M."/>
            <person name="Kajiya-Kanegae H."/>
            <person name="Yoshinaga I."/>
            <person name="Sakamoto K."/>
            <person name="Toyota K."/>
            <person name="Nakao M."/>
            <person name="Kohara M."/>
            <person name="Anda M."/>
            <person name="Niwa R."/>
            <person name="Jung-Hwan P."/>
            <person name="Sameshima-Saito R."/>
            <person name="Tokuda S."/>
            <person name="Yamamoto S."/>
            <person name="Yamamoto S."/>
            <person name="Yokoyama T."/>
            <person name="Akutsu T."/>
            <person name="Nakamura Y."/>
            <person name="Nakahira-Yanaka Y."/>
            <person name="Takada Hoshino Y."/>
            <person name="Hirakawa H."/>
            <person name="Mitsui H."/>
            <person name="Terasawa K."/>
            <person name="Itakura M."/>
            <person name="Sato S."/>
            <person name="Ikeda-Ohtsubo W."/>
            <person name="Sakakura N."/>
            <person name="Kaminuma E."/>
            <person name="Minamisawa K."/>
        </authorList>
    </citation>
    <scope>NUCLEOTIDE SEQUENCE [LARGE SCALE GENOMIC DNA]</scope>
    <source>
        <strain evidence="1 2">S23321</strain>
    </source>
</reference>